<dbReference type="SMART" id="SM00220">
    <property type="entry name" value="S_TKc"/>
    <property type="match status" value="1"/>
</dbReference>
<feature type="domain" description="Protein kinase" evidence="17">
    <location>
        <begin position="180"/>
        <end position="357"/>
    </location>
</feature>
<dbReference type="SMART" id="SM00467">
    <property type="entry name" value="GS"/>
    <property type="match status" value="1"/>
</dbReference>
<evidence type="ECO:0000313" key="20">
    <source>
        <dbReference type="Proteomes" id="UP000271098"/>
    </source>
</evidence>
<dbReference type="PANTHER" id="PTHR23255">
    <property type="entry name" value="TRANSFORMING GROWTH FACTOR-BETA RECEPTOR TYPE I AND II"/>
    <property type="match status" value="1"/>
</dbReference>
<keyword evidence="11 16" id="KW-1133">Transmembrane helix</keyword>
<keyword evidence="4 15" id="KW-0723">Serine/threonine-protein kinase</keyword>
<dbReference type="InterPro" id="IPR001245">
    <property type="entry name" value="Ser-Thr/Tyr_kinase_cat_dom"/>
</dbReference>
<keyword evidence="20" id="KW-1185">Reference proteome</keyword>
<keyword evidence="13" id="KW-0675">Receptor</keyword>
<name>A0A3P7MRT5_9BILA</name>
<dbReference type="EC" id="2.7.11.30" evidence="3"/>
<dbReference type="OrthoDB" id="69842at2759"/>
<sequence>MKGPVNIDEEVICNCSYAGCDVEIRRFLGSDYSGMCRSTSGICYKRLLRDHSVFLSCLNRDTSADLQCHIKQPMNDGSEGVQYFKIIVAFIVGALLLIFCIMAAVAWLNKPLKKWLFYWLHHRSNDEERSHIAGKERLLPNTADAFGHLSDLLCSLDDTATTGSGSGLPLLAQRTIARQIVLQKEIGRGRFGEVWLGHWKGDEVAVKIFSSRNERSWNREVEIFQTSLLRHQNLLRFIASDNKDTGTSTQLWLITEYHEHGSLYDYLTAYVVDVPVMLRMIHNIASGLSFLHNEIPGPRGKPGIAHRDLKSKNVLVKSDLTCVLADLGMAVRYINGELDLPDNNKCGTVVSFAHNKH</sequence>
<dbReference type="Proteomes" id="UP000271098">
    <property type="component" value="Unassembled WGS sequence"/>
</dbReference>
<keyword evidence="5" id="KW-0808">Transferase</keyword>
<evidence type="ECO:0000256" key="2">
    <source>
        <dbReference type="ARBA" id="ARBA00009605"/>
    </source>
</evidence>
<dbReference type="Pfam" id="PF08515">
    <property type="entry name" value="TGF_beta_GS"/>
    <property type="match status" value="1"/>
</dbReference>
<keyword evidence="10 14" id="KW-0067">ATP-binding</keyword>
<evidence type="ECO:0000256" key="7">
    <source>
        <dbReference type="ARBA" id="ARBA00022729"/>
    </source>
</evidence>
<dbReference type="GO" id="GO:0005524">
    <property type="term" value="F:ATP binding"/>
    <property type="evidence" value="ECO:0007669"/>
    <property type="project" value="UniProtKB-UniRule"/>
</dbReference>
<dbReference type="Gene3D" id="1.10.510.10">
    <property type="entry name" value="Transferase(Phosphotransferase) domain 1"/>
    <property type="match status" value="1"/>
</dbReference>
<dbReference type="InterPro" id="IPR000719">
    <property type="entry name" value="Prot_kinase_dom"/>
</dbReference>
<keyword evidence="6 16" id="KW-0812">Transmembrane</keyword>
<feature type="non-terminal residue" evidence="19">
    <location>
        <position position="357"/>
    </location>
</feature>
<evidence type="ECO:0000259" key="17">
    <source>
        <dbReference type="PROSITE" id="PS50011"/>
    </source>
</evidence>
<dbReference type="GO" id="GO:0071363">
    <property type="term" value="P:cellular response to growth factor stimulus"/>
    <property type="evidence" value="ECO:0007669"/>
    <property type="project" value="TreeGrafter"/>
</dbReference>
<evidence type="ECO:0000256" key="14">
    <source>
        <dbReference type="PROSITE-ProRule" id="PRU10141"/>
    </source>
</evidence>
<dbReference type="Pfam" id="PF07714">
    <property type="entry name" value="PK_Tyr_Ser-Thr"/>
    <property type="match status" value="1"/>
</dbReference>
<evidence type="ECO:0000256" key="3">
    <source>
        <dbReference type="ARBA" id="ARBA00012401"/>
    </source>
</evidence>
<organism evidence="19 20">
    <name type="scientific">Gongylonema pulchrum</name>
    <dbReference type="NCBI Taxonomy" id="637853"/>
    <lineage>
        <taxon>Eukaryota</taxon>
        <taxon>Metazoa</taxon>
        <taxon>Ecdysozoa</taxon>
        <taxon>Nematoda</taxon>
        <taxon>Chromadorea</taxon>
        <taxon>Rhabditida</taxon>
        <taxon>Spirurina</taxon>
        <taxon>Spiruromorpha</taxon>
        <taxon>Spiruroidea</taxon>
        <taxon>Gongylonematidae</taxon>
        <taxon>Gongylonema</taxon>
    </lineage>
</organism>
<dbReference type="SUPFAM" id="SSF56112">
    <property type="entry name" value="Protein kinase-like (PK-like)"/>
    <property type="match status" value="1"/>
</dbReference>
<protein>
    <recommendedName>
        <fullName evidence="3">receptor protein serine/threonine kinase</fullName>
        <ecNumber evidence="3">2.7.11.30</ecNumber>
    </recommendedName>
</protein>
<evidence type="ECO:0000256" key="12">
    <source>
        <dbReference type="ARBA" id="ARBA00023136"/>
    </source>
</evidence>
<keyword evidence="9" id="KW-0418">Kinase</keyword>
<gene>
    <name evidence="19" type="ORF">GPUH_LOCUS15310</name>
</gene>
<evidence type="ECO:0000256" key="15">
    <source>
        <dbReference type="RuleBase" id="RU000304"/>
    </source>
</evidence>
<evidence type="ECO:0000313" key="19">
    <source>
        <dbReference type="EMBL" id="VDN25757.1"/>
    </source>
</evidence>
<feature type="binding site" evidence="14">
    <location>
        <position position="207"/>
    </location>
    <ligand>
        <name>ATP</name>
        <dbReference type="ChEBI" id="CHEBI:30616"/>
    </ligand>
</feature>
<evidence type="ECO:0000256" key="8">
    <source>
        <dbReference type="ARBA" id="ARBA00022741"/>
    </source>
</evidence>
<dbReference type="GO" id="GO:0004675">
    <property type="term" value="F:transmembrane receptor protein serine/threonine kinase activity"/>
    <property type="evidence" value="ECO:0007669"/>
    <property type="project" value="UniProtKB-EC"/>
</dbReference>
<dbReference type="PANTHER" id="PTHR23255:SF71">
    <property type="entry name" value="RECEPTOR PROTEIN SERINE_THREONINE KINASE"/>
    <property type="match status" value="1"/>
</dbReference>
<evidence type="ECO:0000256" key="16">
    <source>
        <dbReference type="SAM" id="Phobius"/>
    </source>
</evidence>
<dbReference type="Gene3D" id="3.30.200.20">
    <property type="entry name" value="Phosphorylase Kinase, domain 1"/>
    <property type="match status" value="1"/>
</dbReference>
<proteinExistence type="inferred from homology"/>
<evidence type="ECO:0000256" key="10">
    <source>
        <dbReference type="ARBA" id="ARBA00022840"/>
    </source>
</evidence>
<dbReference type="EMBL" id="UYRT01082281">
    <property type="protein sequence ID" value="VDN25757.1"/>
    <property type="molecule type" value="Genomic_DNA"/>
</dbReference>
<feature type="transmembrane region" description="Helical" evidence="16">
    <location>
        <begin position="83"/>
        <end position="108"/>
    </location>
</feature>
<keyword evidence="8 14" id="KW-0547">Nucleotide-binding</keyword>
<evidence type="ECO:0000256" key="11">
    <source>
        <dbReference type="ARBA" id="ARBA00022989"/>
    </source>
</evidence>
<dbReference type="PROSITE" id="PS51256">
    <property type="entry name" value="GS"/>
    <property type="match status" value="1"/>
</dbReference>
<dbReference type="InterPro" id="IPR003605">
    <property type="entry name" value="GS_dom"/>
</dbReference>
<dbReference type="GO" id="GO:0005886">
    <property type="term" value="C:plasma membrane"/>
    <property type="evidence" value="ECO:0007669"/>
    <property type="project" value="TreeGrafter"/>
</dbReference>
<dbReference type="PROSITE" id="PS50011">
    <property type="entry name" value="PROTEIN_KINASE_DOM"/>
    <property type="match status" value="1"/>
</dbReference>
<dbReference type="PROSITE" id="PS00108">
    <property type="entry name" value="PROTEIN_KINASE_ST"/>
    <property type="match status" value="1"/>
</dbReference>
<evidence type="ECO:0000256" key="5">
    <source>
        <dbReference type="ARBA" id="ARBA00022679"/>
    </source>
</evidence>
<dbReference type="InterPro" id="IPR017441">
    <property type="entry name" value="Protein_kinase_ATP_BS"/>
</dbReference>
<dbReference type="GO" id="GO:0043235">
    <property type="term" value="C:receptor complex"/>
    <property type="evidence" value="ECO:0007669"/>
    <property type="project" value="TreeGrafter"/>
</dbReference>
<dbReference type="PROSITE" id="PS00107">
    <property type="entry name" value="PROTEIN_KINASE_ATP"/>
    <property type="match status" value="1"/>
</dbReference>
<reference evidence="19 20" key="1">
    <citation type="submission" date="2018-11" db="EMBL/GenBank/DDBJ databases">
        <authorList>
            <consortium name="Pathogen Informatics"/>
        </authorList>
    </citation>
    <scope>NUCLEOTIDE SEQUENCE [LARGE SCALE GENOMIC DNA]</scope>
</reference>
<evidence type="ECO:0000256" key="13">
    <source>
        <dbReference type="ARBA" id="ARBA00023170"/>
    </source>
</evidence>
<dbReference type="InterPro" id="IPR011009">
    <property type="entry name" value="Kinase-like_dom_sf"/>
</dbReference>
<accession>A0A3P7MRT5</accession>
<evidence type="ECO:0000256" key="4">
    <source>
        <dbReference type="ARBA" id="ARBA00022527"/>
    </source>
</evidence>
<dbReference type="InterPro" id="IPR008271">
    <property type="entry name" value="Ser/Thr_kinase_AS"/>
</dbReference>
<evidence type="ECO:0000256" key="1">
    <source>
        <dbReference type="ARBA" id="ARBA00004479"/>
    </source>
</evidence>
<evidence type="ECO:0000256" key="6">
    <source>
        <dbReference type="ARBA" id="ARBA00022692"/>
    </source>
</evidence>
<evidence type="ECO:0000256" key="9">
    <source>
        <dbReference type="ARBA" id="ARBA00022777"/>
    </source>
</evidence>
<keyword evidence="7" id="KW-0732">Signal</keyword>
<feature type="domain" description="GS" evidence="18">
    <location>
        <begin position="147"/>
        <end position="179"/>
    </location>
</feature>
<dbReference type="AlphaFoldDB" id="A0A3P7MRT5"/>
<dbReference type="GO" id="GO:0006950">
    <property type="term" value="P:response to stress"/>
    <property type="evidence" value="ECO:0007669"/>
    <property type="project" value="UniProtKB-ARBA"/>
</dbReference>
<dbReference type="InterPro" id="IPR000333">
    <property type="entry name" value="TGFB_receptor"/>
</dbReference>
<comment type="subcellular location">
    <subcellularLocation>
        <location evidence="1">Membrane</location>
        <topology evidence="1">Single-pass type I membrane protein</topology>
    </subcellularLocation>
</comment>
<evidence type="ECO:0000259" key="18">
    <source>
        <dbReference type="PROSITE" id="PS51256"/>
    </source>
</evidence>
<comment type="similarity">
    <text evidence="2">Belongs to the protein kinase superfamily. TKL Ser/Thr protein kinase family. TGFB receptor subfamily.</text>
</comment>
<keyword evidence="12 16" id="KW-0472">Membrane</keyword>